<dbReference type="AlphaFoldDB" id="A0AAW1QQP2"/>
<evidence type="ECO:0000256" key="1">
    <source>
        <dbReference type="SAM" id="MobiDB-lite"/>
    </source>
</evidence>
<dbReference type="EMBL" id="JALJOR010000002">
    <property type="protein sequence ID" value="KAK9823770.1"/>
    <property type="molecule type" value="Genomic_DNA"/>
</dbReference>
<name>A0AAW1QQP2_9CHLO</name>
<feature type="compositionally biased region" description="Polar residues" evidence="1">
    <location>
        <begin position="110"/>
        <end position="122"/>
    </location>
</feature>
<feature type="region of interest" description="Disordered" evidence="1">
    <location>
        <begin position="250"/>
        <end position="275"/>
    </location>
</feature>
<sequence>MVEEGPWETAEFQIACATGRFGNLNFIAGWGQSPEILADVPQLELCGAIWLTLSDTLPTSALAGLLESFAVEELIVTKQMLGPMPVAMALLRRKLSESVARPCKPPPRRTLSTDSFFDQCNSKPKDEPATDPTSVLCPMSSGEWSPSISHQTSNSSCALSYELSSVSERANIYVSLESSHGSGLYASGPFHLEYQLSYLSEDSDDGCGSLAGVSMRSMPRRRHVRSMLSAFQLSLAQCLKKRGPVKHQAVAQHTSTLSNKRQLQRQSRRNLRQPKHAQPLANQHLVLYILVLLVAEACSRAGLLGAVSKCLLLGSTSAGFILMFAACFCPWRLQADWFHSGQHTGSAGALRFLSSPACACSVTWPHGIHGCYNAKAGAGPSTLDV</sequence>
<proteinExistence type="predicted"/>
<keyword evidence="3" id="KW-1185">Reference proteome</keyword>
<organism evidence="2 3">
    <name type="scientific">[Myrmecia] bisecta</name>
    <dbReference type="NCBI Taxonomy" id="41462"/>
    <lineage>
        <taxon>Eukaryota</taxon>
        <taxon>Viridiplantae</taxon>
        <taxon>Chlorophyta</taxon>
        <taxon>core chlorophytes</taxon>
        <taxon>Trebouxiophyceae</taxon>
        <taxon>Trebouxiales</taxon>
        <taxon>Trebouxiaceae</taxon>
        <taxon>Myrmecia</taxon>
    </lineage>
</organism>
<accession>A0AAW1QQP2</accession>
<dbReference type="Proteomes" id="UP001489004">
    <property type="component" value="Unassembled WGS sequence"/>
</dbReference>
<feature type="region of interest" description="Disordered" evidence="1">
    <location>
        <begin position="101"/>
        <end position="132"/>
    </location>
</feature>
<protein>
    <submittedName>
        <fullName evidence="2">Uncharacterized protein</fullName>
    </submittedName>
</protein>
<gene>
    <name evidence="2" type="ORF">WJX72_005373</name>
</gene>
<reference evidence="2 3" key="1">
    <citation type="journal article" date="2024" name="Nat. Commun.">
        <title>Phylogenomics reveals the evolutionary origins of lichenization in chlorophyte algae.</title>
        <authorList>
            <person name="Puginier C."/>
            <person name="Libourel C."/>
            <person name="Otte J."/>
            <person name="Skaloud P."/>
            <person name="Haon M."/>
            <person name="Grisel S."/>
            <person name="Petersen M."/>
            <person name="Berrin J.G."/>
            <person name="Delaux P.M."/>
            <person name="Dal Grande F."/>
            <person name="Keller J."/>
        </authorList>
    </citation>
    <scope>NUCLEOTIDE SEQUENCE [LARGE SCALE GENOMIC DNA]</scope>
    <source>
        <strain evidence="2 3">SAG 2043</strain>
    </source>
</reference>
<comment type="caution">
    <text evidence="2">The sequence shown here is derived from an EMBL/GenBank/DDBJ whole genome shotgun (WGS) entry which is preliminary data.</text>
</comment>
<feature type="compositionally biased region" description="Basic residues" evidence="1">
    <location>
        <begin position="262"/>
        <end position="275"/>
    </location>
</feature>
<evidence type="ECO:0000313" key="2">
    <source>
        <dbReference type="EMBL" id="KAK9823770.1"/>
    </source>
</evidence>
<evidence type="ECO:0000313" key="3">
    <source>
        <dbReference type="Proteomes" id="UP001489004"/>
    </source>
</evidence>